<dbReference type="EMBL" id="FOCG01000002">
    <property type="protein sequence ID" value="SEN00618.1"/>
    <property type="molecule type" value="Genomic_DNA"/>
</dbReference>
<dbReference type="OrthoDB" id="9795565at2"/>
<protein>
    <submittedName>
        <fullName evidence="2">AAA domain-containing protein</fullName>
    </submittedName>
</protein>
<dbReference type="Gene3D" id="3.40.50.300">
    <property type="entry name" value="P-loop containing nucleotide triphosphate hydrolases"/>
    <property type="match status" value="1"/>
</dbReference>
<sequence>MGKSLNKIAQELKDSNKKVQLIYAFNGTGKTRLSKEFRALVDPKADSEETGLESKKILYYNAFTEDLFYWDNDLDNDSEPKLKIQPNVFTHWVFVDQGQENNSIDIFQHYTDERLTPHFNADHTFKDDEGKDVKVSAFSEVTFSYERGNNDSSNNIKISKGEESCFIWSVFYSLLEQVTEVLNIDKDSIYQERETDKFDNLKYVFIDDPVTSLDENHLIQIAVDLAKIIKDSKSELKFIITTHNPLFYNVLSNEFNNKNKQSGYNPNKHFKKYCLTKNEDLNYELNNSNDSPFSYHLFLLDEIETAIETEQIYKYHFSFLRNILEKTATFLGYDNWGDLLTPVKGERESYIKRILNLSSHSKHSAEEIVMITDGDKRMLKNLVQEISKIYKFNIKQNTHVKEK</sequence>
<dbReference type="AlphaFoldDB" id="A0A1H8D203"/>
<gene>
    <name evidence="2" type="ORF">SAMN05216180_2435</name>
</gene>
<accession>A0A1H8D203</accession>
<organism evidence="2 3">
    <name type="scientific">Hydrogenoanaerobacterium saccharovorans</name>
    <dbReference type="NCBI Taxonomy" id="474960"/>
    <lineage>
        <taxon>Bacteria</taxon>
        <taxon>Bacillati</taxon>
        <taxon>Bacillota</taxon>
        <taxon>Clostridia</taxon>
        <taxon>Eubacteriales</taxon>
        <taxon>Oscillospiraceae</taxon>
        <taxon>Hydrogenoanaerobacterium</taxon>
    </lineage>
</organism>
<proteinExistence type="predicted"/>
<reference evidence="2 3" key="1">
    <citation type="submission" date="2016-10" db="EMBL/GenBank/DDBJ databases">
        <authorList>
            <person name="de Groot N.N."/>
        </authorList>
    </citation>
    <scope>NUCLEOTIDE SEQUENCE [LARGE SCALE GENOMIC DNA]</scope>
    <source>
        <strain evidence="2 3">CGMCC 1.5070</strain>
    </source>
</reference>
<evidence type="ECO:0000313" key="3">
    <source>
        <dbReference type="Proteomes" id="UP000199158"/>
    </source>
</evidence>
<keyword evidence="3" id="KW-1185">Reference proteome</keyword>
<name>A0A1H8D203_9FIRM</name>
<dbReference type="InterPro" id="IPR026866">
    <property type="entry name" value="CR006_AAA"/>
</dbReference>
<dbReference type="STRING" id="474960.SAMN05216180_2435"/>
<dbReference type="RefSeq" id="WP_092755533.1">
    <property type="nucleotide sequence ID" value="NZ_FOCG01000002.1"/>
</dbReference>
<evidence type="ECO:0000259" key="1">
    <source>
        <dbReference type="Pfam" id="PF13166"/>
    </source>
</evidence>
<evidence type="ECO:0000313" key="2">
    <source>
        <dbReference type="EMBL" id="SEN00618.1"/>
    </source>
</evidence>
<dbReference type="Proteomes" id="UP000199158">
    <property type="component" value="Unassembled WGS sequence"/>
</dbReference>
<dbReference type="InterPro" id="IPR027417">
    <property type="entry name" value="P-loop_NTPase"/>
</dbReference>
<feature type="domain" description="Protein CR006 P-loop" evidence="1">
    <location>
        <begin position="155"/>
        <end position="364"/>
    </location>
</feature>
<dbReference type="SUPFAM" id="SSF52540">
    <property type="entry name" value="P-loop containing nucleoside triphosphate hydrolases"/>
    <property type="match status" value="1"/>
</dbReference>
<dbReference type="Pfam" id="PF13166">
    <property type="entry name" value="AAA_13"/>
    <property type="match status" value="1"/>
</dbReference>